<sequence length="715" mass="79245">MTLGAPQESARPTSLRDASSGELPSTATTADKQSTQLTRTKVNSVPNGFKPIIVGIYGIPGCGKTFLFDQLKLELGEDCYEFYEGSQMIASLVPGGLAAFQKLDEEYKSHWREVAIDTIGKNCLISGKTAVVAGHFMFWQEGEVGQRVYTRKDLNTFTNILYLDTPAEIVAQRRQNDTLRSRSTASVEHLRNWQNVEKIELRDLCRQHGILFSLITSPTSMLPNKIARLLRDFRYHTEEENLRRVEIKLDDIVVRSSCQPALDVALVMDGDRTLAAPDTGMLFWKTLSNSKSRNEDNPLKGIFSSPMGYSYTAFRQAALLYEEAVDDHEFDVICEKVAVTVTMHPEFVSLLRLVADKDHVLAVVVTCGLGNVWDKILAREGLSERVKVIGGSRIADGFVVTASVKAALVSRLRDVHHMYVSAFGDSTLDLGMLGEAHEAVVVVGEEHTRSMTMEKDLLHAIDNDGLRASQVLLPPHASPRLDTTKLPQVRFTDKEFTESILRRCKPASLRIVHATDRSAAKLLMTPMRDATVAGPALRKAHGEVGSYLAIEFLTGMIGLEEYTIPHVQGHPTSGFRLRHEQQTTIVALMRGGEPMALSVNSVFQLAMFVHATQPSDIKPHHLHKQRNVLLVDSVVNSGKSVAEFIQHIRSLDTTVRIIVIAGVVQAQSLSEGVFSRALEHDMNLSLVALRLSNNKFTGKRTTDTGNRLFNTTHLS</sequence>
<dbReference type="SUPFAM" id="SSF56784">
    <property type="entry name" value="HAD-like"/>
    <property type="match status" value="1"/>
</dbReference>
<dbReference type="InterPro" id="IPR027417">
    <property type="entry name" value="P-loop_NTPase"/>
</dbReference>
<dbReference type="InterPro" id="IPR050582">
    <property type="entry name" value="HAD-like_SerB"/>
</dbReference>
<dbReference type="Gene3D" id="3.40.50.300">
    <property type="entry name" value="P-loop containing nucleotide triphosphate hydrolases"/>
    <property type="match status" value="1"/>
</dbReference>
<dbReference type="InterPro" id="IPR000836">
    <property type="entry name" value="PRTase_dom"/>
</dbReference>
<dbReference type="InterPro" id="IPR023214">
    <property type="entry name" value="HAD_sf"/>
</dbReference>
<gene>
    <name evidence="3" type="ORF">M378DRAFT_15535</name>
</gene>
<organism evidence="3 4">
    <name type="scientific">Amanita muscaria (strain Koide BX008)</name>
    <dbReference type="NCBI Taxonomy" id="946122"/>
    <lineage>
        <taxon>Eukaryota</taxon>
        <taxon>Fungi</taxon>
        <taxon>Dikarya</taxon>
        <taxon>Basidiomycota</taxon>
        <taxon>Agaricomycotina</taxon>
        <taxon>Agaricomycetes</taxon>
        <taxon>Agaricomycetidae</taxon>
        <taxon>Agaricales</taxon>
        <taxon>Pluteineae</taxon>
        <taxon>Amanitaceae</taxon>
        <taxon>Amanita</taxon>
    </lineage>
</organism>
<evidence type="ECO:0000256" key="1">
    <source>
        <dbReference type="SAM" id="MobiDB-lite"/>
    </source>
</evidence>
<dbReference type="CDD" id="cd06223">
    <property type="entry name" value="PRTases_typeI"/>
    <property type="match status" value="1"/>
</dbReference>
<dbReference type="InterPro" id="IPR029057">
    <property type="entry name" value="PRTase-like"/>
</dbReference>
<name>A0A0C2S6X6_AMAMK</name>
<dbReference type="Proteomes" id="UP000054549">
    <property type="component" value="Unassembled WGS sequence"/>
</dbReference>
<dbReference type="GO" id="GO:0005737">
    <property type="term" value="C:cytoplasm"/>
    <property type="evidence" value="ECO:0007669"/>
    <property type="project" value="TreeGrafter"/>
</dbReference>
<dbReference type="InterPro" id="IPR036412">
    <property type="entry name" value="HAD-like_sf"/>
</dbReference>
<dbReference type="GO" id="GO:0036424">
    <property type="term" value="F:L-phosphoserine phosphatase activity"/>
    <property type="evidence" value="ECO:0007669"/>
    <property type="project" value="TreeGrafter"/>
</dbReference>
<dbReference type="SUPFAM" id="SSF52540">
    <property type="entry name" value="P-loop containing nucleoside triphosphate hydrolases"/>
    <property type="match status" value="1"/>
</dbReference>
<dbReference type="Gene3D" id="3.40.50.2020">
    <property type="match status" value="1"/>
</dbReference>
<dbReference type="OrthoDB" id="5416609at2759"/>
<protein>
    <recommendedName>
        <fullName evidence="2">Phosphoribosyltransferase domain-containing protein</fullName>
    </recommendedName>
</protein>
<evidence type="ECO:0000313" key="4">
    <source>
        <dbReference type="Proteomes" id="UP000054549"/>
    </source>
</evidence>
<dbReference type="SUPFAM" id="SSF53271">
    <property type="entry name" value="PRTase-like"/>
    <property type="match status" value="1"/>
</dbReference>
<feature type="domain" description="Phosphoribosyltransferase" evidence="2">
    <location>
        <begin position="515"/>
        <end position="711"/>
    </location>
</feature>
<keyword evidence="4" id="KW-1185">Reference proteome</keyword>
<dbReference type="EMBL" id="KN818337">
    <property type="protein sequence ID" value="KIL58485.1"/>
    <property type="molecule type" value="Genomic_DNA"/>
</dbReference>
<reference evidence="3 4" key="1">
    <citation type="submission" date="2014-04" db="EMBL/GenBank/DDBJ databases">
        <title>Evolutionary Origins and Diversification of the Mycorrhizal Mutualists.</title>
        <authorList>
            <consortium name="DOE Joint Genome Institute"/>
            <consortium name="Mycorrhizal Genomics Consortium"/>
            <person name="Kohler A."/>
            <person name="Kuo A."/>
            <person name="Nagy L.G."/>
            <person name="Floudas D."/>
            <person name="Copeland A."/>
            <person name="Barry K.W."/>
            <person name="Cichocki N."/>
            <person name="Veneault-Fourrey C."/>
            <person name="LaButti K."/>
            <person name="Lindquist E.A."/>
            <person name="Lipzen A."/>
            <person name="Lundell T."/>
            <person name="Morin E."/>
            <person name="Murat C."/>
            <person name="Riley R."/>
            <person name="Ohm R."/>
            <person name="Sun H."/>
            <person name="Tunlid A."/>
            <person name="Henrissat B."/>
            <person name="Grigoriev I.V."/>
            <person name="Hibbett D.S."/>
            <person name="Martin F."/>
        </authorList>
    </citation>
    <scope>NUCLEOTIDE SEQUENCE [LARGE SCALE GENOMIC DNA]</scope>
    <source>
        <strain evidence="3 4">Koide BX008</strain>
    </source>
</reference>
<dbReference type="Pfam" id="PF13207">
    <property type="entry name" value="AAA_17"/>
    <property type="match status" value="1"/>
</dbReference>
<evidence type="ECO:0000313" key="3">
    <source>
        <dbReference type="EMBL" id="KIL58485.1"/>
    </source>
</evidence>
<feature type="compositionally biased region" description="Polar residues" evidence="1">
    <location>
        <begin position="22"/>
        <end position="39"/>
    </location>
</feature>
<dbReference type="GO" id="GO:0000287">
    <property type="term" value="F:magnesium ion binding"/>
    <property type="evidence" value="ECO:0007669"/>
    <property type="project" value="TreeGrafter"/>
</dbReference>
<dbReference type="Pfam" id="PF12710">
    <property type="entry name" value="HAD"/>
    <property type="match status" value="1"/>
</dbReference>
<dbReference type="HOGENOM" id="CLU_012235_1_0_1"/>
<dbReference type="GO" id="GO:0006564">
    <property type="term" value="P:L-serine biosynthetic process"/>
    <property type="evidence" value="ECO:0007669"/>
    <property type="project" value="TreeGrafter"/>
</dbReference>
<dbReference type="AlphaFoldDB" id="A0A0C2S6X6"/>
<dbReference type="InParanoid" id="A0A0C2S6X6"/>
<dbReference type="PANTHER" id="PTHR43344">
    <property type="entry name" value="PHOSPHOSERINE PHOSPHATASE"/>
    <property type="match status" value="1"/>
</dbReference>
<proteinExistence type="predicted"/>
<feature type="region of interest" description="Disordered" evidence="1">
    <location>
        <begin position="1"/>
        <end position="39"/>
    </location>
</feature>
<dbReference type="Pfam" id="PF14681">
    <property type="entry name" value="UPRTase"/>
    <property type="match status" value="1"/>
</dbReference>
<accession>A0A0C2S6X6</accession>
<evidence type="ECO:0000259" key="2">
    <source>
        <dbReference type="Pfam" id="PF14681"/>
    </source>
</evidence>
<dbReference type="STRING" id="946122.A0A0C2S6X6"/>
<dbReference type="Gene3D" id="3.40.50.1000">
    <property type="entry name" value="HAD superfamily/HAD-like"/>
    <property type="match status" value="1"/>
</dbReference>
<dbReference type="PANTHER" id="PTHR43344:SF20">
    <property type="entry name" value="URACIL PHOSPHORIBOSYLTRANSFERASE"/>
    <property type="match status" value="1"/>
</dbReference>